<dbReference type="InterPro" id="IPR012258">
    <property type="entry name" value="Acyl-CoA_oxidase"/>
</dbReference>
<name>A0A284QZ16_ARMOS</name>
<evidence type="ECO:0000259" key="1">
    <source>
        <dbReference type="Pfam" id="PF22924"/>
    </source>
</evidence>
<sequence>MSSHRTKELAQSRLFQQYSHDWPLRDRVRLSYQRAQAIGRAYGFTRDDVLKTTEKLWQLHTDPICGIDGAAAILATIQYNLCAGTIAPYATQHIEVSKALECVLSFEVSGQFLLTELGHGIDALHLETTATLLPDGSFELNTPHERAGKYMPPTVPMGYPTIAVVMARALVDGIDHGVKPFLAPINDGKTMHPGVVCRYLSQRGGNTPLTHSITYFDHVRMPAYSLLGTISGPVNHRRSFFEAISRVPYGTIALSSLGVPALQIMSTICARYSMRRSVSSNEEIQKPILSFRTQQVPILTALAQAYVMRALFDASIKLFTDASLDFRVRHAIATATKSVMVCHTQKAALELGERCGAQGLFEINQISSIFNDFRGIAIAEGDLLVLSVRLATELLLKRYCVPESPNPESLLARHELGLFTELRSVLKAHHHRSEEFNRQVLPQCRLFVQSIGERMAYDAAVASGLDSCLVDMYVVSCIKHDPAWYSEELNLSRARVQAMEDAAIESMYPRLEEFIVRTEVEPYISAPLLSSRRWEAYERQMTVYGDSPRFKSGPSDWNNILTFSRQARL</sequence>
<dbReference type="InterPro" id="IPR055060">
    <property type="entry name" value="ACOX_C_alpha1"/>
</dbReference>
<protein>
    <submittedName>
        <fullName evidence="2">Related to acyl-CoA oxidase</fullName>
    </submittedName>
</protein>
<dbReference type="GO" id="GO:0003997">
    <property type="term" value="F:acyl-CoA oxidase activity"/>
    <property type="evidence" value="ECO:0007669"/>
    <property type="project" value="InterPro"/>
</dbReference>
<dbReference type="Proteomes" id="UP000219338">
    <property type="component" value="Unassembled WGS sequence"/>
</dbReference>
<dbReference type="PANTHER" id="PTHR10909:SF382">
    <property type="entry name" value="ACYL-COENZYME A OXIDASE"/>
    <property type="match status" value="1"/>
</dbReference>
<dbReference type="SUPFAM" id="SSF47203">
    <property type="entry name" value="Acyl-CoA dehydrogenase C-terminal domain-like"/>
    <property type="match status" value="1"/>
</dbReference>
<dbReference type="AlphaFoldDB" id="A0A284QZ16"/>
<dbReference type="Gene3D" id="2.40.110.10">
    <property type="entry name" value="Butyryl-CoA Dehydrogenase, subunit A, domain 2"/>
    <property type="match status" value="1"/>
</dbReference>
<proteinExistence type="predicted"/>
<dbReference type="OrthoDB" id="538336at2759"/>
<evidence type="ECO:0000313" key="3">
    <source>
        <dbReference type="Proteomes" id="UP000219338"/>
    </source>
</evidence>
<dbReference type="EMBL" id="FUEG01000003">
    <property type="protein sequence ID" value="SJL01713.1"/>
    <property type="molecule type" value="Genomic_DNA"/>
</dbReference>
<reference evidence="3" key="1">
    <citation type="journal article" date="2017" name="Nat. Ecol. Evol.">
        <title>Genome expansion and lineage-specific genetic innovations in the forest pathogenic fungi Armillaria.</title>
        <authorList>
            <person name="Sipos G."/>
            <person name="Prasanna A.N."/>
            <person name="Walter M.C."/>
            <person name="O'Connor E."/>
            <person name="Balint B."/>
            <person name="Krizsan K."/>
            <person name="Kiss B."/>
            <person name="Hess J."/>
            <person name="Varga T."/>
            <person name="Slot J."/>
            <person name="Riley R."/>
            <person name="Boka B."/>
            <person name="Rigling D."/>
            <person name="Barry K."/>
            <person name="Lee J."/>
            <person name="Mihaltcheva S."/>
            <person name="LaButti K."/>
            <person name="Lipzen A."/>
            <person name="Waldron R."/>
            <person name="Moloney N.M."/>
            <person name="Sperisen C."/>
            <person name="Kredics L."/>
            <person name="Vagvoelgyi C."/>
            <person name="Patrignani A."/>
            <person name="Fitzpatrick D."/>
            <person name="Nagy I."/>
            <person name="Doyle S."/>
            <person name="Anderson J.B."/>
            <person name="Grigoriev I.V."/>
            <person name="Gueldener U."/>
            <person name="Muensterkoetter M."/>
            <person name="Nagy L.G."/>
        </authorList>
    </citation>
    <scope>NUCLEOTIDE SEQUENCE [LARGE SCALE GENOMIC DNA]</scope>
    <source>
        <strain evidence="3">C18/9</strain>
    </source>
</reference>
<dbReference type="Gene3D" id="1.20.140.10">
    <property type="entry name" value="Butyryl-CoA Dehydrogenase, subunit A, domain 3"/>
    <property type="match status" value="1"/>
</dbReference>
<dbReference type="GO" id="GO:0005777">
    <property type="term" value="C:peroxisome"/>
    <property type="evidence" value="ECO:0007669"/>
    <property type="project" value="InterPro"/>
</dbReference>
<dbReference type="STRING" id="47428.A0A284QZ16"/>
<feature type="domain" description="Acyl-CoA oxidase C-alpha1" evidence="1">
    <location>
        <begin position="261"/>
        <end position="394"/>
    </location>
</feature>
<accession>A0A284QZ16</accession>
<dbReference type="GO" id="GO:0005504">
    <property type="term" value="F:fatty acid binding"/>
    <property type="evidence" value="ECO:0007669"/>
    <property type="project" value="TreeGrafter"/>
</dbReference>
<dbReference type="Pfam" id="PF22924">
    <property type="entry name" value="ACOX_C_alpha1"/>
    <property type="match status" value="1"/>
</dbReference>
<dbReference type="InterPro" id="IPR046373">
    <property type="entry name" value="Acyl-CoA_Oxase/DH_mid-dom_sf"/>
</dbReference>
<dbReference type="GO" id="GO:0055088">
    <property type="term" value="P:lipid homeostasis"/>
    <property type="evidence" value="ECO:0007669"/>
    <property type="project" value="TreeGrafter"/>
</dbReference>
<dbReference type="OMA" id="HRSEAYN"/>
<keyword evidence="3" id="KW-1185">Reference proteome</keyword>
<dbReference type="PANTHER" id="PTHR10909">
    <property type="entry name" value="ELECTRON TRANSPORT OXIDOREDUCTASE"/>
    <property type="match status" value="1"/>
</dbReference>
<dbReference type="GO" id="GO:0071949">
    <property type="term" value="F:FAD binding"/>
    <property type="evidence" value="ECO:0007669"/>
    <property type="project" value="InterPro"/>
</dbReference>
<dbReference type="InterPro" id="IPR036250">
    <property type="entry name" value="AcylCo_DH-like_C"/>
</dbReference>
<gene>
    <name evidence="2" type="ORF">ARMOST_05036</name>
</gene>
<dbReference type="SUPFAM" id="SSF56645">
    <property type="entry name" value="Acyl-CoA dehydrogenase NM domain-like"/>
    <property type="match status" value="1"/>
</dbReference>
<evidence type="ECO:0000313" key="2">
    <source>
        <dbReference type="EMBL" id="SJL01713.1"/>
    </source>
</evidence>
<dbReference type="InterPro" id="IPR009100">
    <property type="entry name" value="AcylCoA_DH/oxidase_NM_dom_sf"/>
</dbReference>
<organism evidence="2 3">
    <name type="scientific">Armillaria ostoyae</name>
    <name type="common">Armillaria root rot fungus</name>
    <dbReference type="NCBI Taxonomy" id="47428"/>
    <lineage>
        <taxon>Eukaryota</taxon>
        <taxon>Fungi</taxon>
        <taxon>Dikarya</taxon>
        <taxon>Basidiomycota</taxon>
        <taxon>Agaricomycotina</taxon>
        <taxon>Agaricomycetes</taxon>
        <taxon>Agaricomycetidae</taxon>
        <taxon>Agaricales</taxon>
        <taxon>Marasmiineae</taxon>
        <taxon>Physalacriaceae</taxon>
        <taxon>Armillaria</taxon>
    </lineage>
</organism>
<dbReference type="GO" id="GO:0033540">
    <property type="term" value="P:fatty acid beta-oxidation using acyl-CoA oxidase"/>
    <property type="evidence" value="ECO:0007669"/>
    <property type="project" value="TreeGrafter"/>
</dbReference>